<keyword evidence="3 6" id="KW-0812">Transmembrane</keyword>
<dbReference type="InterPro" id="IPR020846">
    <property type="entry name" value="MFS_dom"/>
</dbReference>
<proteinExistence type="predicted"/>
<feature type="transmembrane region" description="Helical" evidence="6">
    <location>
        <begin position="489"/>
        <end position="509"/>
    </location>
</feature>
<evidence type="ECO:0000313" key="9">
    <source>
        <dbReference type="Proteomes" id="UP001500582"/>
    </source>
</evidence>
<comment type="caution">
    <text evidence="8">The sequence shown here is derived from an EMBL/GenBank/DDBJ whole genome shotgun (WGS) entry which is preliminary data.</text>
</comment>
<dbReference type="SUPFAM" id="SSF103473">
    <property type="entry name" value="MFS general substrate transporter"/>
    <property type="match status" value="1"/>
</dbReference>
<feature type="transmembrane region" description="Helical" evidence="6">
    <location>
        <begin position="53"/>
        <end position="69"/>
    </location>
</feature>
<dbReference type="InterPro" id="IPR050375">
    <property type="entry name" value="MFS_TsgA-like"/>
</dbReference>
<dbReference type="Gene3D" id="1.20.1250.20">
    <property type="entry name" value="MFS general substrate transporter like domains"/>
    <property type="match status" value="2"/>
</dbReference>
<accession>A0ABP8HC98</accession>
<feature type="transmembrane region" description="Helical" evidence="6">
    <location>
        <begin position="307"/>
        <end position="328"/>
    </location>
</feature>
<feature type="transmembrane region" description="Helical" evidence="6">
    <location>
        <begin position="407"/>
        <end position="424"/>
    </location>
</feature>
<gene>
    <name evidence="8" type="ORF">GCM10023149_46530</name>
</gene>
<dbReference type="PROSITE" id="PS50850">
    <property type="entry name" value="MFS"/>
    <property type="match status" value="1"/>
</dbReference>
<dbReference type="InterPro" id="IPR036259">
    <property type="entry name" value="MFS_trans_sf"/>
</dbReference>
<evidence type="ECO:0000313" key="8">
    <source>
        <dbReference type="EMBL" id="GAA4337195.1"/>
    </source>
</evidence>
<feature type="transmembrane region" description="Helical" evidence="6">
    <location>
        <begin position="348"/>
        <end position="373"/>
    </location>
</feature>
<feature type="transmembrane region" description="Helical" evidence="6">
    <location>
        <begin position="230"/>
        <end position="255"/>
    </location>
</feature>
<organism evidence="8 9">
    <name type="scientific">Mucilaginibacter gynuensis</name>
    <dbReference type="NCBI Taxonomy" id="1302236"/>
    <lineage>
        <taxon>Bacteria</taxon>
        <taxon>Pseudomonadati</taxon>
        <taxon>Bacteroidota</taxon>
        <taxon>Sphingobacteriia</taxon>
        <taxon>Sphingobacteriales</taxon>
        <taxon>Sphingobacteriaceae</taxon>
        <taxon>Mucilaginibacter</taxon>
    </lineage>
</organism>
<dbReference type="RefSeq" id="WP_345213600.1">
    <property type="nucleotide sequence ID" value="NZ_BAABFT010000018.1"/>
</dbReference>
<feature type="transmembrane region" description="Helical" evidence="6">
    <location>
        <begin position="380"/>
        <end position="401"/>
    </location>
</feature>
<protein>
    <submittedName>
        <fullName evidence="8">MFS transporter</fullName>
    </submittedName>
</protein>
<evidence type="ECO:0000256" key="6">
    <source>
        <dbReference type="SAM" id="Phobius"/>
    </source>
</evidence>
<feature type="transmembrane region" description="Helical" evidence="6">
    <location>
        <begin position="81"/>
        <end position="102"/>
    </location>
</feature>
<feature type="transmembrane region" description="Helical" evidence="6">
    <location>
        <begin position="12"/>
        <end position="33"/>
    </location>
</feature>
<feature type="transmembrane region" description="Helical" evidence="6">
    <location>
        <begin position="456"/>
        <end position="477"/>
    </location>
</feature>
<evidence type="ECO:0000256" key="1">
    <source>
        <dbReference type="ARBA" id="ARBA00004429"/>
    </source>
</evidence>
<evidence type="ECO:0000256" key="4">
    <source>
        <dbReference type="ARBA" id="ARBA00022989"/>
    </source>
</evidence>
<evidence type="ECO:0000256" key="3">
    <source>
        <dbReference type="ARBA" id="ARBA00022692"/>
    </source>
</evidence>
<evidence type="ECO:0000256" key="5">
    <source>
        <dbReference type="ARBA" id="ARBA00023136"/>
    </source>
</evidence>
<feature type="transmembrane region" description="Helical" evidence="6">
    <location>
        <begin position="275"/>
        <end position="295"/>
    </location>
</feature>
<dbReference type="PANTHER" id="PTHR43702:SF3">
    <property type="entry name" value="PROTEIN TSGA"/>
    <property type="match status" value="1"/>
</dbReference>
<evidence type="ECO:0000259" key="7">
    <source>
        <dbReference type="PROSITE" id="PS50850"/>
    </source>
</evidence>
<reference evidence="9" key="1">
    <citation type="journal article" date="2019" name="Int. J. Syst. Evol. Microbiol.">
        <title>The Global Catalogue of Microorganisms (GCM) 10K type strain sequencing project: providing services to taxonomists for standard genome sequencing and annotation.</title>
        <authorList>
            <consortium name="The Broad Institute Genomics Platform"/>
            <consortium name="The Broad Institute Genome Sequencing Center for Infectious Disease"/>
            <person name="Wu L."/>
            <person name="Ma J."/>
        </authorList>
    </citation>
    <scope>NUCLEOTIDE SEQUENCE [LARGE SCALE GENOMIC DNA]</scope>
    <source>
        <strain evidence="9">JCM 17705</strain>
    </source>
</reference>
<sequence length="563" mass="59590">MEQNNSKNYGSALYTLITVFFFWGFLAASNGIFIPFCKTHFSLTQFESQLIDFTFYGGYFIGSLVLYFASQASRVDILNKLGYKNGIILGLVISAIGALGMVPSVNSGSFVLILLSFFVIAIGFSLQQTAANPFVIALGPPETGSNRLNFAGSINNIGALLGPVVVSVVLFGSASAASAAADVKISSINNLYFILAGLFIAVAVFFWFSNLPKVTSDEKIESSSKANTPLLIIFVAFLIILAADPLSAYTAGILPSGKGLDPAAFAALILSVKPYFVYLALAIIVFTLVGTIVAAGKGKQGWGAMQYPQLILGMIAIFTYVGTEVTIQSNMGALLKQPEFGGFDDSAIAPYISLYWGSLMIGRFAGSIGAFNLSKSVKNILTVIVPFVAFGVILMVNYLSGGTVANLLPYAICVLVLIVAFFIGQQKPVRTLTVFGLLGVAFMLIGLFTTGTVATFAFISGGLCCSIMWPSIFSLSIAGLGKYTSQGSAFLIMMILGGSILPPVQGILADSSHNVVPGLSGIHFSYIVPALGFAYLAFFAWKVSRELIKQGINLDHVESSGGH</sequence>
<dbReference type="EMBL" id="BAABFT010000018">
    <property type="protein sequence ID" value="GAA4337195.1"/>
    <property type="molecule type" value="Genomic_DNA"/>
</dbReference>
<name>A0ABP8HC98_9SPHI</name>
<feature type="transmembrane region" description="Helical" evidence="6">
    <location>
        <begin position="521"/>
        <end position="541"/>
    </location>
</feature>
<evidence type="ECO:0000256" key="2">
    <source>
        <dbReference type="ARBA" id="ARBA00022475"/>
    </source>
</evidence>
<keyword evidence="2" id="KW-1003">Cell membrane</keyword>
<comment type="subcellular location">
    <subcellularLocation>
        <location evidence="1">Cell inner membrane</location>
        <topology evidence="1">Multi-pass membrane protein</topology>
    </subcellularLocation>
</comment>
<dbReference type="Proteomes" id="UP001500582">
    <property type="component" value="Unassembled WGS sequence"/>
</dbReference>
<keyword evidence="9" id="KW-1185">Reference proteome</keyword>
<keyword evidence="4 6" id="KW-1133">Transmembrane helix</keyword>
<dbReference type="PANTHER" id="PTHR43702">
    <property type="entry name" value="L-FUCOSE-PROTON SYMPORTER"/>
    <property type="match status" value="1"/>
</dbReference>
<feature type="transmembrane region" description="Helical" evidence="6">
    <location>
        <begin position="157"/>
        <end position="179"/>
    </location>
</feature>
<keyword evidence="5 6" id="KW-0472">Membrane</keyword>
<feature type="transmembrane region" description="Helical" evidence="6">
    <location>
        <begin position="108"/>
        <end position="126"/>
    </location>
</feature>
<feature type="domain" description="Major facilitator superfamily (MFS) profile" evidence="7">
    <location>
        <begin position="1"/>
        <end position="215"/>
    </location>
</feature>
<feature type="transmembrane region" description="Helical" evidence="6">
    <location>
        <begin position="431"/>
        <end position="450"/>
    </location>
</feature>
<feature type="transmembrane region" description="Helical" evidence="6">
    <location>
        <begin position="191"/>
        <end position="209"/>
    </location>
</feature>